<dbReference type="Pfam" id="PF14457">
    <property type="entry name" value="Prok-E2_A"/>
    <property type="match status" value="1"/>
</dbReference>
<evidence type="ECO:0000256" key="1">
    <source>
        <dbReference type="ARBA" id="ARBA00022670"/>
    </source>
</evidence>
<evidence type="ECO:0000313" key="8">
    <source>
        <dbReference type="EMBL" id="STX39580.1"/>
    </source>
</evidence>
<proteinExistence type="predicted"/>
<evidence type="ECO:0000256" key="5">
    <source>
        <dbReference type="ARBA" id="ARBA00023049"/>
    </source>
</evidence>
<gene>
    <name evidence="8" type="ORF">NCTC11978_02783</name>
</gene>
<dbReference type="AlphaFoldDB" id="A0A378IXE4"/>
<sequence length="753" mass="84940">MDDYIKFGEELPNKSIVSLHIIKAQETYRACSRNSSFTVVELRTQQDDNFTNEIIVVDCVNDFVPTQNKIGIQYTERLALIFSSDGTKIPEVRALRKNFPDTIHQNLIREGEPKSLCLYAEKWSAVERYWTAQYHLKRVQEWLEKVALDKLHEPDQPVENIYFDTGYKLVLPTNFTEEVLKQDQSFTLIPVQCPIHTMILRGEFTKKKDENKSFICIVLNLTPQVHGKIKNYPLTLGQVHSQLSDTNNDLIQLIREKIKEHAIDFESAKSQVNVYKDHVFLILKIPIKRDVNSDVERVEVRGFFIKKNVVQIAQDFGDVDVHAGKAGLVLNPVSSTAWQSTPIYPIDINKDFDRNEAQKISDIMPDDANFRGAIIGVGALGSALINSWARCGWGIWTMIDDDLLCPHNLARHIAFNSQIGQHKATAVKEIVQCIYNDKSNIFSPICDNFYSNKNDEIKNAVSSASLIVDVSTTIEIPRDLSLLPNRGRATSVFFTPSGLTAVMLFEDSLKEIKLDALESQYYRAIILSQWGEDHLNITNEPIRVGGSCSDLSLRLSNEYVQLHAATLARHVRLQHKKPDAKIQIWKLDPETGSVSTDIINPLTPIINEINGWRIVWDSGTQAKVRGLRKSRLPQETGGIILGYIDQKINSIYIVDALPAPTDSISDDQGFIRGIEQVKEVVNSASKRTNGLVTYIGEWHSHPPGVSSSPSKLDSELVNDLAFKLYENGQPGIILIVGEAVENWVIRDLNNESN</sequence>
<evidence type="ECO:0000256" key="4">
    <source>
        <dbReference type="ARBA" id="ARBA00022833"/>
    </source>
</evidence>
<dbReference type="Gene3D" id="3.40.140.10">
    <property type="entry name" value="Cytidine Deaminase, domain 2"/>
    <property type="match status" value="1"/>
</dbReference>
<keyword evidence="3" id="KW-0378">Hydrolase</keyword>
<dbReference type="InterPro" id="IPR028090">
    <property type="entry name" value="JAB_dom_prok"/>
</dbReference>
<dbReference type="Proteomes" id="UP000254033">
    <property type="component" value="Unassembled WGS sequence"/>
</dbReference>
<dbReference type="InterPro" id="IPR032865">
    <property type="entry name" value="Prok-E2_A"/>
</dbReference>
<protein>
    <submittedName>
        <fullName evidence="8">Thiamine biosynthesis protein ThiF</fullName>
    </submittedName>
</protein>
<keyword evidence="5" id="KW-0482">Metalloprotease</keyword>
<evidence type="ECO:0000259" key="7">
    <source>
        <dbReference type="Pfam" id="PF14464"/>
    </source>
</evidence>
<dbReference type="GO" id="GO:0046872">
    <property type="term" value="F:metal ion binding"/>
    <property type="evidence" value="ECO:0007669"/>
    <property type="project" value="UniProtKB-KW"/>
</dbReference>
<feature type="domain" description="JAB" evidence="7">
    <location>
        <begin position="624"/>
        <end position="738"/>
    </location>
</feature>
<evidence type="ECO:0000256" key="3">
    <source>
        <dbReference type="ARBA" id="ARBA00022801"/>
    </source>
</evidence>
<dbReference type="InterPro" id="IPR035985">
    <property type="entry name" value="Ubiquitin-activating_enz"/>
</dbReference>
<dbReference type="RefSeq" id="WP_115175998.1">
    <property type="nucleotide sequence ID" value="NZ_UGNY01000001.1"/>
</dbReference>
<evidence type="ECO:0000313" key="9">
    <source>
        <dbReference type="Proteomes" id="UP000254033"/>
    </source>
</evidence>
<dbReference type="GO" id="GO:0008641">
    <property type="term" value="F:ubiquitin-like modifier activating enzyme activity"/>
    <property type="evidence" value="ECO:0007669"/>
    <property type="project" value="InterPro"/>
</dbReference>
<dbReference type="SUPFAM" id="SSF102712">
    <property type="entry name" value="JAB1/MPN domain"/>
    <property type="match status" value="1"/>
</dbReference>
<keyword evidence="4" id="KW-0862">Zinc</keyword>
<evidence type="ECO:0000256" key="2">
    <source>
        <dbReference type="ARBA" id="ARBA00022723"/>
    </source>
</evidence>
<organism evidence="8 9">
    <name type="scientific">Legionella feeleii</name>
    <dbReference type="NCBI Taxonomy" id="453"/>
    <lineage>
        <taxon>Bacteria</taxon>
        <taxon>Pseudomonadati</taxon>
        <taxon>Pseudomonadota</taxon>
        <taxon>Gammaproteobacteria</taxon>
        <taxon>Legionellales</taxon>
        <taxon>Legionellaceae</taxon>
        <taxon>Legionella</taxon>
    </lineage>
</organism>
<dbReference type="InterPro" id="IPR000594">
    <property type="entry name" value="ThiF_NAD_FAD-bd"/>
</dbReference>
<name>A0A378IXE4_9GAMM</name>
<dbReference type="Gene3D" id="3.40.50.720">
    <property type="entry name" value="NAD(P)-binding Rossmann-like Domain"/>
    <property type="match status" value="1"/>
</dbReference>
<dbReference type="GO" id="GO:0006508">
    <property type="term" value="P:proteolysis"/>
    <property type="evidence" value="ECO:0007669"/>
    <property type="project" value="UniProtKB-KW"/>
</dbReference>
<evidence type="ECO:0000259" key="6">
    <source>
        <dbReference type="Pfam" id="PF00899"/>
    </source>
</evidence>
<accession>A0A378IXE4</accession>
<feature type="domain" description="THIF-type NAD/FAD binding fold" evidence="6">
    <location>
        <begin position="369"/>
        <end position="474"/>
    </location>
</feature>
<dbReference type="Pfam" id="PF14464">
    <property type="entry name" value="Prok-JAB"/>
    <property type="match status" value="1"/>
</dbReference>
<dbReference type="SUPFAM" id="SSF69572">
    <property type="entry name" value="Activating enzymes of the ubiquitin-like proteins"/>
    <property type="match status" value="1"/>
</dbReference>
<dbReference type="EMBL" id="UGNY01000001">
    <property type="protein sequence ID" value="STX39580.1"/>
    <property type="molecule type" value="Genomic_DNA"/>
</dbReference>
<keyword evidence="2" id="KW-0479">Metal-binding</keyword>
<reference evidence="8 9" key="1">
    <citation type="submission" date="2018-06" db="EMBL/GenBank/DDBJ databases">
        <authorList>
            <consortium name="Pathogen Informatics"/>
            <person name="Doyle S."/>
        </authorList>
    </citation>
    <scope>NUCLEOTIDE SEQUENCE [LARGE SCALE GENOMIC DNA]</scope>
    <source>
        <strain evidence="8 9">NCTC11978</strain>
    </source>
</reference>
<dbReference type="Pfam" id="PF00899">
    <property type="entry name" value="ThiF"/>
    <property type="match status" value="1"/>
</dbReference>
<dbReference type="GO" id="GO:0008237">
    <property type="term" value="F:metallopeptidase activity"/>
    <property type="evidence" value="ECO:0007669"/>
    <property type="project" value="UniProtKB-KW"/>
</dbReference>
<keyword evidence="1" id="KW-0645">Protease</keyword>